<organism evidence="5 6">
    <name type="scientific">Caldicellulosiruptor obsidiansis (strain ATCC BAA-2073 / JCM 16842 / OB47)</name>
    <dbReference type="NCBI Taxonomy" id="608506"/>
    <lineage>
        <taxon>Bacteria</taxon>
        <taxon>Bacillati</taxon>
        <taxon>Bacillota</taxon>
        <taxon>Bacillota incertae sedis</taxon>
        <taxon>Caldicellulosiruptorales</taxon>
        <taxon>Caldicellulosiruptoraceae</taxon>
        <taxon>Caldicellulosiruptor</taxon>
    </lineage>
</organism>
<feature type="binding site" evidence="4">
    <location>
        <position position="154"/>
    </location>
    <ligand>
        <name>D-ribulose 5-phosphate</name>
        <dbReference type="ChEBI" id="CHEBI:58121"/>
    </ligand>
</feature>
<dbReference type="Pfam" id="PF02502">
    <property type="entry name" value="LacAB_rpiB"/>
    <property type="match status" value="1"/>
</dbReference>
<evidence type="ECO:0000256" key="2">
    <source>
        <dbReference type="ARBA" id="ARBA00023235"/>
    </source>
</evidence>
<dbReference type="eggNOG" id="COG0698">
    <property type="taxonomic scope" value="Bacteria"/>
</dbReference>
<dbReference type="InterPro" id="IPR004785">
    <property type="entry name" value="RpiB"/>
</dbReference>
<dbReference type="AlphaFoldDB" id="D9TIS4"/>
<feature type="binding site" evidence="4">
    <location>
        <position position="121"/>
    </location>
    <ligand>
        <name>D-ribulose 5-phosphate</name>
        <dbReference type="ChEBI" id="CHEBI:58121"/>
    </ligand>
</feature>
<dbReference type="NCBIfam" id="NF004051">
    <property type="entry name" value="PRK05571.1"/>
    <property type="match status" value="1"/>
</dbReference>
<dbReference type="GO" id="GO:0005975">
    <property type="term" value="P:carbohydrate metabolic process"/>
    <property type="evidence" value="ECO:0007669"/>
    <property type="project" value="InterPro"/>
</dbReference>
<gene>
    <name evidence="5" type="ordered locus">COB47_0588</name>
</gene>
<dbReference type="SUPFAM" id="SSF89623">
    <property type="entry name" value="Ribose/Galactose isomerase RpiB/AlsB"/>
    <property type="match status" value="1"/>
</dbReference>
<dbReference type="InterPro" id="IPR036569">
    <property type="entry name" value="RpiB_LacA_LacB_sf"/>
</dbReference>
<keyword evidence="2 5" id="KW-0413">Isomerase</keyword>
<evidence type="ECO:0000256" key="3">
    <source>
        <dbReference type="PIRSR" id="PIRSR005384-1"/>
    </source>
</evidence>
<dbReference type="EMBL" id="CP002164">
    <property type="protein sequence ID" value="ADL41906.1"/>
    <property type="molecule type" value="Genomic_DNA"/>
</dbReference>
<evidence type="ECO:0000313" key="5">
    <source>
        <dbReference type="EMBL" id="ADL41906.1"/>
    </source>
</evidence>
<dbReference type="PANTHER" id="PTHR43732:SF1">
    <property type="entry name" value="RIBOSE 5-PHOSPHATE ISOMERASE"/>
    <property type="match status" value="1"/>
</dbReference>
<dbReference type="NCBIfam" id="TIGR01120">
    <property type="entry name" value="rpiB"/>
    <property type="match status" value="1"/>
</dbReference>
<sequence>MSLLCALCYKCIYKVFERGEIKLKLAIGSDHAGFNLKEAVKKHLDKKGIEYKDFGTYSEESCDYPDIAKDVALAVKNGQYDFGILICGTGIGISIAANKVRGIRAALCHDTFSAKAARAHNNANILAMGARVIGEGLACEIVDAFLSSAFEGGRHQRRVDKIHLIEDEQQ</sequence>
<feature type="binding site" evidence="4">
    <location>
        <position position="158"/>
    </location>
    <ligand>
        <name>D-ribulose 5-phosphate</name>
        <dbReference type="ChEBI" id="CHEBI:58121"/>
    </ligand>
</feature>
<dbReference type="GO" id="GO:0050044">
    <property type="term" value="F:galactose-6-phosphate isomerase activity"/>
    <property type="evidence" value="ECO:0007669"/>
    <property type="project" value="UniProtKB-EC"/>
</dbReference>
<dbReference type="NCBIfam" id="TIGR00689">
    <property type="entry name" value="rpiB_lacA_lacB"/>
    <property type="match status" value="1"/>
</dbReference>
<dbReference type="PANTHER" id="PTHR43732">
    <property type="entry name" value="RIBOSE 5-PHOSPHATE ISOMERASE-RELATED"/>
    <property type="match status" value="1"/>
</dbReference>
<evidence type="ECO:0000256" key="1">
    <source>
        <dbReference type="ARBA" id="ARBA00008754"/>
    </source>
</evidence>
<feature type="binding site" evidence="4">
    <location>
        <position position="131"/>
    </location>
    <ligand>
        <name>D-ribulose 5-phosphate</name>
        <dbReference type="ChEBI" id="CHEBI:58121"/>
    </ligand>
</feature>
<evidence type="ECO:0000256" key="4">
    <source>
        <dbReference type="PIRSR" id="PIRSR005384-2"/>
    </source>
</evidence>
<accession>D9TIS4</accession>
<name>D9TIS4_CALOO</name>
<proteinExistence type="inferred from homology"/>
<dbReference type="InterPro" id="IPR003500">
    <property type="entry name" value="RpiB_LacA_LacB"/>
</dbReference>
<feature type="binding site" evidence="4">
    <location>
        <begin position="30"/>
        <end position="31"/>
    </location>
    <ligand>
        <name>D-ribulose 5-phosphate</name>
        <dbReference type="ChEBI" id="CHEBI:58121"/>
    </ligand>
</feature>
<dbReference type="EC" id="5.3.1.26" evidence="5"/>
<keyword evidence="6" id="KW-1185">Reference proteome</keyword>
<dbReference type="HOGENOM" id="CLU_091396_4_1_9"/>
<protein>
    <submittedName>
        <fullName evidence="5">Sugar-phosphate isomerase, RpiB/LacA/LacB family</fullName>
        <ecNumber evidence="5">5.3.1.26</ecNumber>
    </submittedName>
</protein>
<comment type="similarity">
    <text evidence="1">Belongs to the LacAB/RpiB family.</text>
</comment>
<feature type="binding site" evidence="4">
    <location>
        <begin position="88"/>
        <end position="92"/>
    </location>
    <ligand>
        <name>D-ribulose 5-phosphate</name>
        <dbReference type="ChEBI" id="CHEBI:58121"/>
    </ligand>
</feature>
<dbReference type="STRING" id="608506.COB47_0588"/>
<reference evidence="5 6" key="1">
    <citation type="journal article" date="2010" name="J. Bacteriol.">
        <title>Complete genome sequence of the cellulolytic thermophile Caldicellulosiruptor obsidiansis OB47T.</title>
        <authorList>
            <person name="Elkins J.G."/>
            <person name="Lochner A."/>
            <person name="Hamilton-Brehm S.D."/>
            <person name="Davenport K.W."/>
            <person name="Podar M."/>
            <person name="Brown S.D."/>
            <person name="Land M.L."/>
            <person name="Hauser L.J."/>
            <person name="Klingeman D.M."/>
            <person name="Raman B."/>
            <person name="Goodwin L.A."/>
            <person name="Tapia R."/>
            <person name="Meincke L.J."/>
            <person name="Detter J.C."/>
            <person name="Bruce D.C."/>
            <person name="Han C.S."/>
            <person name="Palumbo A.V."/>
            <person name="Cottingham R.W."/>
            <person name="Keller M."/>
            <person name="Graham D.E."/>
        </authorList>
    </citation>
    <scope>NUCLEOTIDE SEQUENCE [LARGE SCALE GENOMIC DNA]</scope>
    <source>
        <strain evidence="6">ATCC BAA-2073 / strain OB47</strain>
    </source>
</reference>
<dbReference type="InterPro" id="IPR051812">
    <property type="entry name" value="SPI_LacAB/RpiB"/>
</dbReference>
<dbReference type="Gene3D" id="3.40.1400.10">
    <property type="entry name" value="Sugar-phosphate isomerase, RpiB/LacA/LacB"/>
    <property type="match status" value="1"/>
</dbReference>
<feature type="active site" description="Proton donor" evidence="3">
    <location>
        <position position="120"/>
    </location>
</feature>
<feature type="active site" description="Proton acceptor" evidence="3">
    <location>
        <position position="87"/>
    </location>
</feature>
<evidence type="ECO:0000313" key="6">
    <source>
        <dbReference type="Proteomes" id="UP000000347"/>
    </source>
</evidence>
<dbReference type="KEGG" id="cob:COB47_0588"/>
<dbReference type="PIRSF" id="PIRSF005384">
    <property type="entry name" value="RpiB_LacA_B"/>
    <property type="match status" value="1"/>
</dbReference>
<dbReference type="Proteomes" id="UP000000347">
    <property type="component" value="Chromosome"/>
</dbReference>